<dbReference type="PATRIC" id="fig|37927.3.peg.1378"/>
<name>A0A127A2Y7_9MICC</name>
<feature type="compositionally biased region" description="Low complexity" evidence="1">
    <location>
        <begin position="18"/>
        <end position="29"/>
    </location>
</feature>
<gene>
    <name evidence="2" type="ORF">SA2016_1332</name>
</gene>
<sequence>MHTPTQAVIDQLEAASDALAAAPSSSTQPSAPPQPGAAAAKQPTPGAAPAGTGGNATTHYLVLDHYVAGGPAALWAYDGAAWRAGLISEPGDEQGVVQVAFAANRVDVWWDTSGSLSVIRSWKYL</sequence>
<protein>
    <submittedName>
        <fullName evidence="2">Uncharacterized protein</fullName>
    </submittedName>
</protein>
<dbReference type="STRING" id="37927.SA2016_1332"/>
<evidence type="ECO:0000256" key="1">
    <source>
        <dbReference type="SAM" id="MobiDB-lite"/>
    </source>
</evidence>
<keyword evidence="3" id="KW-1185">Reference proteome</keyword>
<feature type="compositionally biased region" description="Low complexity" evidence="1">
    <location>
        <begin position="36"/>
        <end position="54"/>
    </location>
</feature>
<reference evidence="2 3" key="1">
    <citation type="submission" date="2016-02" db="EMBL/GenBank/DDBJ databases">
        <title>Complete genome of Sinomonas atrocyanea KCTC 3377.</title>
        <authorList>
            <person name="Kim K.M."/>
        </authorList>
    </citation>
    <scope>NUCLEOTIDE SEQUENCE [LARGE SCALE GENOMIC DNA]</scope>
    <source>
        <strain evidence="2 3">KCTC 3377</strain>
    </source>
</reference>
<feature type="region of interest" description="Disordered" evidence="1">
    <location>
        <begin position="18"/>
        <end position="54"/>
    </location>
</feature>
<dbReference type="Proteomes" id="UP000070134">
    <property type="component" value="Chromosome"/>
</dbReference>
<dbReference type="EMBL" id="CP014518">
    <property type="protein sequence ID" value="AMM32012.1"/>
    <property type="molecule type" value="Genomic_DNA"/>
</dbReference>
<accession>A0A127A2Y7</accession>
<dbReference type="KEGG" id="satk:SA2016_1332"/>
<dbReference type="AlphaFoldDB" id="A0A127A2Y7"/>
<dbReference type="RefSeq" id="WP_066496774.1">
    <property type="nucleotide sequence ID" value="NZ_BJMO01000039.1"/>
</dbReference>
<evidence type="ECO:0000313" key="2">
    <source>
        <dbReference type="EMBL" id="AMM32012.1"/>
    </source>
</evidence>
<dbReference type="OrthoDB" id="9429676at2"/>
<evidence type="ECO:0000313" key="3">
    <source>
        <dbReference type="Proteomes" id="UP000070134"/>
    </source>
</evidence>
<organism evidence="2 3">
    <name type="scientific">Sinomonas atrocyanea</name>
    <dbReference type="NCBI Taxonomy" id="37927"/>
    <lineage>
        <taxon>Bacteria</taxon>
        <taxon>Bacillati</taxon>
        <taxon>Actinomycetota</taxon>
        <taxon>Actinomycetes</taxon>
        <taxon>Micrococcales</taxon>
        <taxon>Micrococcaceae</taxon>
        <taxon>Sinomonas</taxon>
    </lineage>
</organism>
<proteinExistence type="predicted"/>